<dbReference type="GO" id="GO:0046872">
    <property type="term" value="F:metal ion binding"/>
    <property type="evidence" value="ECO:0007669"/>
    <property type="project" value="UniProtKB-KW"/>
</dbReference>
<evidence type="ECO:0000256" key="5">
    <source>
        <dbReference type="ARBA" id="ARBA00023211"/>
    </source>
</evidence>
<keyword evidence="2" id="KW-0479">Metal-binding</keyword>
<evidence type="ECO:0000313" key="12">
    <source>
        <dbReference type="Proteomes" id="UP000179807"/>
    </source>
</evidence>
<dbReference type="PRINTS" id="PR00114">
    <property type="entry name" value="STPHPHTASE"/>
</dbReference>
<dbReference type="RefSeq" id="XP_068369550.1">
    <property type="nucleotide sequence ID" value="XM_068490824.1"/>
</dbReference>
<dbReference type="InterPro" id="IPR006186">
    <property type="entry name" value="Ser/Thr-sp_prot-phosphatase"/>
</dbReference>
<dbReference type="Gene3D" id="3.60.21.10">
    <property type="match status" value="2"/>
</dbReference>
<proteinExistence type="inferred from homology"/>
<evidence type="ECO:0000256" key="7">
    <source>
        <dbReference type="ARBA" id="ARBA00048336"/>
    </source>
</evidence>
<accession>A0A1J4L384</accession>
<dbReference type="EC" id="3.1.3.16" evidence="8"/>
<dbReference type="CDD" id="cd00144">
    <property type="entry name" value="MPP_PPP_family"/>
    <property type="match status" value="1"/>
</dbReference>
<evidence type="ECO:0000256" key="8">
    <source>
        <dbReference type="RuleBase" id="RU004273"/>
    </source>
</evidence>
<dbReference type="GO" id="GO:0005634">
    <property type="term" value="C:nucleus"/>
    <property type="evidence" value="ECO:0007669"/>
    <property type="project" value="TreeGrafter"/>
</dbReference>
<name>A0A1J4L384_9EUKA</name>
<evidence type="ECO:0000256" key="3">
    <source>
        <dbReference type="ARBA" id="ARBA00022801"/>
    </source>
</evidence>
<evidence type="ECO:0000256" key="9">
    <source>
        <dbReference type="SAM" id="MobiDB-lite"/>
    </source>
</evidence>
<dbReference type="InterPro" id="IPR004843">
    <property type="entry name" value="Calcineurin-like_PHP"/>
</dbReference>
<feature type="region of interest" description="Disordered" evidence="9">
    <location>
        <begin position="211"/>
        <end position="233"/>
    </location>
</feature>
<sequence>MRHLISDLYQKVLNQTNSRNNLMENSSFDDRRGREILKNYLSLFARDPQQYGQRHFHLGRLLHTNKSPTTTNIHPTIDRTFNPANQSSCLSSGGGPKLANPSNSTNNLNFVVPFITREDVIMILCQVRRIFESEAIVLDMKPPFYTIGDLHGNILDFMRFLKFGGIPSFTECSPYSSSNHFTPLENTSGESHSPINNLNKTIKGQSYKFKTKQATNHSSQSEEPKETNQNHSNVLKNGIYSDKISLNDGINLDFFDDSQINESINNINSSSENISNIASMKNPKYLFLRDYIDRGEFSLETVIFLFLLKIYFPQNIFIVRGNHEFLDTCRNLSFYCEICSYFNENILYLFTEVFAYMPLAAVVDNYAIFLHGGIGPHFTSLQQISELQRPIYDFNHPVVSEVVWSDPCEEANPFLPSNRGIGTFFGQIAIDKFLEDNGFSIMVRGHQPLMEGCAFSLNHKVATIYGSSNEKGVTKNKCGIAIITEDNNIIFEMFNPIPFLKREDAKFAFVDMNGEKSIKSLQDCGQNNGNKKILDSFLKSKSYYDHKSSIKEMFSMQVTRIILRKPRGTQLDIVKRRESAPSTSI</sequence>
<comment type="similarity">
    <text evidence="8">Belongs to the PPP phosphatase family.</text>
</comment>
<comment type="catalytic activity">
    <reaction evidence="6">
        <text>O-phospho-L-seryl-[protein] + H2O = L-seryl-[protein] + phosphate</text>
        <dbReference type="Rhea" id="RHEA:20629"/>
        <dbReference type="Rhea" id="RHEA-COMP:9863"/>
        <dbReference type="Rhea" id="RHEA-COMP:11604"/>
        <dbReference type="ChEBI" id="CHEBI:15377"/>
        <dbReference type="ChEBI" id="CHEBI:29999"/>
        <dbReference type="ChEBI" id="CHEBI:43474"/>
        <dbReference type="ChEBI" id="CHEBI:83421"/>
        <dbReference type="EC" id="3.1.3.16"/>
    </reaction>
</comment>
<dbReference type="Pfam" id="PF00149">
    <property type="entry name" value="Metallophos"/>
    <property type="match status" value="1"/>
</dbReference>
<feature type="domain" description="Serine/threonine specific protein phosphatases" evidence="10">
    <location>
        <begin position="319"/>
        <end position="324"/>
    </location>
</feature>
<protein>
    <recommendedName>
        <fullName evidence="8">Serine/threonine-protein phosphatase</fullName>
        <ecNumber evidence="8">3.1.3.16</ecNumber>
    </recommendedName>
</protein>
<keyword evidence="3 8" id="KW-0378">Hydrolase</keyword>
<evidence type="ECO:0000256" key="2">
    <source>
        <dbReference type="ARBA" id="ARBA00022723"/>
    </source>
</evidence>
<dbReference type="InterPro" id="IPR050341">
    <property type="entry name" value="PP1_catalytic_subunit"/>
</dbReference>
<dbReference type="EMBL" id="MLAK01000111">
    <property type="protein sequence ID" value="OHT16414.1"/>
    <property type="molecule type" value="Genomic_DNA"/>
</dbReference>
<dbReference type="VEuPathDB" id="TrichDB:TRFO_02660"/>
<dbReference type="SUPFAM" id="SSF56300">
    <property type="entry name" value="Metallo-dependent phosphatases"/>
    <property type="match status" value="2"/>
</dbReference>
<dbReference type="SMART" id="SM00156">
    <property type="entry name" value="PP2Ac"/>
    <property type="match status" value="1"/>
</dbReference>
<reference evidence="11" key="1">
    <citation type="submission" date="2016-10" db="EMBL/GenBank/DDBJ databases">
        <authorList>
            <person name="Benchimol M."/>
            <person name="Almeida L.G."/>
            <person name="Vasconcelos A.T."/>
            <person name="Perreira-Neves A."/>
            <person name="Rosa I.A."/>
            <person name="Tasca T."/>
            <person name="Bogo M.R."/>
            <person name="de Souza W."/>
        </authorList>
    </citation>
    <scope>NUCLEOTIDE SEQUENCE [LARGE SCALE GENOMIC DNA]</scope>
    <source>
        <strain evidence="11">K</strain>
    </source>
</reference>
<evidence type="ECO:0000256" key="1">
    <source>
        <dbReference type="ARBA" id="ARBA00001936"/>
    </source>
</evidence>
<dbReference type="GeneID" id="94825528"/>
<evidence type="ECO:0000256" key="6">
    <source>
        <dbReference type="ARBA" id="ARBA00047761"/>
    </source>
</evidence>
<keyword evidence="5" id="KW-0464">Manganese</keyword>
<organism evidence="11 12">
    <name type="scientific">Tritrichomonas foetus</name>
    <dbReference type="NCBI Taxonomy" id="1144522"/>
    <lineage>
        <taxon>Eukaryota</taxon>
        <taxon>Metamonada</taxon>
        <taxon>Parabasalia</taxon>
        <taxon>Tritrichomonadida</taxon>
        <taxon>Tritrichomonadidae</taxon>
        <taxon>Tritrichomonas</taxon>
    </lineage>
</organism>
<evidence type="ECO:0000313" key="11">
    <source>
        <dbReference type="EMBL" id="OHT16414.1"/>
    </source>
</evidence>
<comment type="caution">
    <text evidence="11">The sequence shown here is derived from an EMBL/GenBank/DDBJ whole genome shotgun (WGS) entry which is preliminary data.</text>
</comment>
<gene>
    <name evidence="11" type="ORF">TRFO_02660</name>
</gene>
<dbReference type="GO" id="GO:0004722">
    <property type="term" value="F:protein serine/threonine phosphatase activity"/>
    <property type="evidence" value="ECO:0007669"/>
    <property type="project" value="UniProtKB-EC"/>
</dbReference>
<dbReference type="PANTHER" id="PTHR11668:SF300">
    <property type="entry name" value="SERINE_THREONINE-PROTEIN PHOSPHATASE"/>
    <property type="match status" value="1"/>
</dbReference>
<keyword evidence="12" id="KW-1185">Reference proteome</keyword>
<dbReference type="AlphaFoldDB" id="A0A1J4L384"/>
<comment type="catalytic activity">
    <reaction evidence="7 8">
        <text>O-phospho-L-threonyl-[protein] + H2O = L-threonyl-[protein] + phosphate</text>
        <dbReference type="Rhea" id="RHEA:47004"/>
        <dbReference type="Rhea" id="RHEA-COMP:11060"/>
        <dbReference type="Rhea" id="RHEA-COMP:11605"/>
        <dbReference type="ChEBI" id="CHEBI:15377"/>
        <dbReference type="ChEBI" id="CHEBI:30013"/>
        <dbReference type="ChEBI" id="CHEBI:43474"/>
        <dbReference type="ChEBI" id="CHEBI:61977"/>
        <dbReference type="EC" id="3.1.3.16"/>
    </reaction>
</comment>
<dbReference type="PROSITE" id="PS00125">
    <property type="entry name" value="SER_THR_PHOSPHATASE"/>
    <property type="match status" value="1"/>
</dbReference>
<evidence type="ECO:0000256" key="4">
    <source>
        <dbReference type="ARBA" id="ARBA00022912"/>
    </source>
</evidence>
<dbReference type="PANTHER" id="PTHR11668">
    <property type="entry name" value="SERINE/THREONINE PROTEIN PHOSPHATASE"/>
    <property type="match status" value="1"/>
</dbReference>
<dbReference type="GO" id="GO:0005737">
    <property type="term" value="C:cytoplasm"/>
    <property type="evidence" value="ECO:0007669"/>
    <property type="project" value="TreeGrafter"/>
</dbReference>
<keyword evidence="4" id="KW-0904">Protein phosphatase</keyword>
<evidence type="ECO:0000259" key="10">
    <source>
        <dbReference type="PROSITE" id="PS00125"/>
    </source>
</evidence>
<dbReference type="InterPro" id="IPR029052">
    <property type="entry name" value="Metallo-depent_PP-like"/>
</dbReference>
<comment type="cofactor">
    <cofactor evidence="1">
        <name>Mn(2+)</name>
        <dbReference type="ChEBI" id="CHEBI:29035"/>
    </cofactor>
</comment>
<dbReference type="Proteomes" id="UP000179807">
    <property type="component" value="Unassembled WGS sequence"/>
</dbReference>